<dbReference type="RefSeq" id="WP_188475948.1">
    <property type="nucleotide sequence ID" value="NZ_BMFJ01000001.1"/>
</dbReference>
<dbReference type="InterPro" id="IPR051680">
    <property type="entry name" value="ATP-dep_Glu-Cys_Ligase-2"/>
</dbReference>
<dbReference type="PANTHER" id="PTHR34595:SF2">
    <property type="entry name" value="BLR2978 PROTEIN"/>
    <property type="match status" value="1"/>
</dbReference>
<dbReference type="Pfam" id="PF04168">
    <property type="entry name" value="Alpha-E"/>
    <property type="match status" value="1"/>
</dbReference>
<feature type="domain" description="DUF403" evidence="3">
    <location>
        <begin position="523"/>
        <end position="802"/>
    </location>
</feature>
<evidence type="ECO:0000256" key="1">
    <source>
        <dbReference type="SAM" id="Coils"/>
    </source>
</evidence>
<reference evidence="6" key="1">
    <citation type="journal article" date="2019" name="Int. J. Syst. Evol. Microbiol.">
        <title>The Global Catalogue of Microorganisms (GCM) 10K type strain sequencing project: providing services to taxonomists for standard genome sequencing and annotation.</title>
        <authorList>
            <consortium name="The Broad Institute Genomics Platform"/>
            <consortium name="The Broad Institute Genome Sequencing Center for Infectious Disease"/>
            <person name="Wu L."/>
            <person name="Ma J."/>
        </authorList>
    </citation>
    <scope>NUCLEOTIDE SEQUENCE [LARGE SCALE GENOMIC DNA]</scope>
    <source>
        <strain evidence="6">CGMCC 1.12664</strain>
    </source>
</reference>
<proteinExistence type="predicted"/>
<protein>
    <recommendedName>
        <fullName evidence="7">DUF403 domain-containing protein</fullName>
    </recommendedName>
</protein>
<name>A0A917EC09_9RHOB</name>
<organism evidence="5 6">
    <name type="scientific">Primorskyibacter flagellatus</name>
    <dbReference type="NCBI Taxonomy" id="1387277"/>
    <lineage>
        <taxon>Bacteria</taxon>
        <taxon>Pseudomonadati</taxon>
        <taxon>Pseudomonadota</taxon>
        <taxon>Alphaproteobacteria</taxon>
        <taxon>Rhodobacterales</taxon>
        <taxon>Roseobacteraceae</taxon>
        <taxon>Primorskyibacter</taxon>
    </lineage>
</organism>
<dbReference type="PANTHER" id="PTHR34595">
    <property type="entry name" value="BLR5612 PROTEIN"/>
    <property type="match status" value="1"/>
</dbReference>
<evidence type="ECO:0000313" key="5">
    <source>
        <dbReference type="EMBL" id="GGE18318.1"/>
    </source>
</evidence>
<evidence type="ECO:0000256" key="2">
    <source>
        <dbReference type="SAM" id="MobiDB-lite"/>
    </source>
</evidence>
<dbReference type="InterPro" id="IPR007296">
    <property type="entry name" value="DUF403"/>
</dbReference>
<evidence type="ECO:0000259" key="4">
    <source>
        <dbReference type="Pfam" id="PF14403"/>
    </source>
</evidence>
<dbReference type="Proteomes" id="UP000612855">
    <property type="component" value="Unassembled WGS sequence"/>
</dbReference>
<evidence type="ECO:0000313" key="6">
    <source>
        <dbReference type="Proteomes" id="UP000612855"/>
    </source>
</evidence>
<dbReference type="InterPro" id="IPR025841">
    <property type="entry name" value="CP_ATPgrasp_2"/>
</dbReference>
<gene>
    <name evidence="5" type="ORF">GCM10011360_03880</name>
</gene>
<keyword evidence="1" id="KW-0175">Coiled coil</keyword>
<dbReference type="Gene3D" id="3.40.50.11290">
    <property type="match status" value="1"/>
</dbReference>
<feature type="region of interest" description="Disordered" evidence="2">
    <location>
        <begin position="497"/>
        <end position="520"/>
    </location>
</feature>
<keyword evidence="6" id="KW-1185">Reference proteome</keyword>
<feature type="domain" description="Circularly permuted ATP-grasp type 2" evidence="4">
    <location>
        <begin position="90"/>
        <end position="469"/>
    </location>
</feature>
<dbReference type="EMBL" id="BMFJ01000001">
    <property type="protein sequence ID" value="GGE18318.1"/>
    <property type="molecule type" value="Genomic_DNA"/>
</dbReference>
<dbReference type="Pfam" id="PF14403">
    <property type="entry name" value="CP_ATPgrasp_2"/>
    <property type="match status" value="1"/>
</dbReference>
<dbReference type="AlphaFoldDB" id="A0A917EC09"/>
<accession>A0A917EC09</accession>
<comment type="caution">
    <text evidence="5">The sequence shown here is derived from an EMBL/GenBank/DDBJ whole genome shotgun (WGS) entry which is preliminary data.</text>
</comment>
<feature type="coiled-coil region" evidence="1">
    <location>
        <begin position="777"/>
        <end position="804"/>
    </location>
</feature>
<evidence type="ECO:0000259" key="3">
    <source>
        <dbReference type="Pfam" id="PF04168"/>
    </source>
</evidence>
<evidence type="ECO:0008006" key="7">
    <source>
        <dbReference type="Google" id="ProtNLM"/>
    </source>
</evidence>
<dbReference type="SUPFAM" id="SSF56059">
    <property type="entry name" value="Glutathione synthetase ATP-binding domain-like"/>
    <property type="match status" value="1"/>
</dbReference>
<sequence>MDKRTRSGAMSPLLGDYAPASGVADELFDRDGCMRPVWRPFIDMLTNLSETELRAKFERGRQYLRDAGVYFRQYSQDPLEEREWPLSDIPVLLHETEWSGICAGLSQRADLLESVMADLYGPARLLSDGHIPTQLITENPHWKRPMVGVVPRGGHYLHFLAFELGRSPDGSWLVLGDRTQAPSGAGFALENRMAMRRVFPEDYPRAHTLRVAGFFEAFRATLHRLATDNRSEPHQFGLLTPGRANDAFFEHLYIARYLGLLLLEGEDITVRDGQAMVRTIEGPVPLGLLWRRIDANFSDPLEFSPDSRIGVPGLMDAVRSGNLAMVNALGSGVLETRAMMAFMPRISELLSGAPLALPNIATWWCGDDANRVYVRDNLQRMLIAPALSVDLPFDNNSETVRGAEPELVDLLDHRAPDLVGQEAVSLSTTPAWVETDKGPRLAPCPMTIRVFAARTETGWSFMQGGYARIGPEGDATALAMQRGGSVADVLVIADRKVPEPTAPQATAPDGTGRRSVRTESGALPARAADNLFWLGRYIVRFEDAARLLRAYHLRLATTDTPDDAVLTQIAEYLEPMDIAVDEPIPRGLVQRLEAAHMCAAKVRDRFSVDGWFALTDLLKTVRQMTETAEAGDDAARAMSVLLRKTAGFAGIITENMYRFYGWRFLSIGRALERADTLAAILETFADPEAPDGALDTALEVADGTMSHRRRYALEPTHDTVIDLLAHDAGNPRSLLFQLREMQHLAEGLPGADRSARPTALVRELLPVRTGLEVGLPAETTTKALRQLRRALARMSDRLAEAHLR</sequence>